<protein>
    <submittedName>
        <fullName evidence="1">Protein kinase-like domain, concanavalin A-like lectin/glucanase domain protein</fullName>
    </submittedName>
</protein>
<dbReference type="EMBL" id="BKCJ010008513">
    <property type="protein sequence ID" value="GEU82610.1"/>
    <property type="molecule type" value="Genomic_DNA"/>
</dbReference>
<keyword evidence="1" id="KW-0418">Kinase</keyword>
<name>A0A6L2N924_TANCI</name>
<keyword evidence="1" id="KW-0808">Transferase</keyword>
<evidence type="ECO:0000313" key="1">
    <source>
        <dbReference type="EMBL" id="GEU82610.1"/>
    </source>
</evidence>
<reference evidence="1" key="1">
    <citation type="journal article" date="2019" name="Sci. Rep.">
        <title>Draft genome of Tanacetum cinerariifolium, the natural source of mosquito coil.</title>
        <authorList>
            <person name="Yamashiro T."/>
            <person name="Shiraishi A."/>
            <person name="Satake H."/>
            <person name="Nakayama K."/>
        </authorList>
    </citation>
    <scope>NUCLEOTIDE SEQUENCE</scope>
</reference>
<accession>A0A6L2N924</accession>
<keyword evidence="1" id="KW-0430">Lectin</keyword>
<organism evidence="1">
    <name type="scientific">Tanacetum cinerariifolium</name>
    <name type="common">Dalmatian daisy</name>
    <name type="synonym">Chrysanthemum cinerariifolium</name>
    <dbReference type="NCBI Taxonomy" id="118510"/>
    <lineage>
        <taxon>Eukaryota</taxon>
        <taxon>Viridiplantae</taxon>
        <taxon>Streptophyta</taxon>
        <taxon>Embryophyta</taxon>
        <taxon>Tracheophyta</taxon>
        <taxon>Spermatophyta</taxon>
        <taxon>Magnoliopsida</taxon>
        <taxon>eudicotyledons</taxon>
        <taxon>Gunneridae</taxon>
        <taxon>Pentapetalae</taxon>
        <taxon>asterids</taxon>
        <taxon>campanulids</taxon>
        <taxon>Asterales</taxon>
        <taxon>Asteraceae</taxon>
        <taxon>Asteroideae</taxon>
        <taxon>Anthemideae</taxon>
        <taxon>Anthemidinae</taxon>
        <taxon>Tanacetum</taxon>
    </lineage>
</organism>
<sequence length="253" mass="29116">MGDKNLIRTLGDYSIPSHKGYRNTIELCVGNNVVPLRSDTIRLMQNDCLFHGLWYEDPNQHLKGFLKLVDSLNLDGNFTYIIDFMIVKDISSIIDPRLSQVVTGRPFVEISNMTRDPLEVVVRFPNGTDEFSYKMPHKIEHYNSLLDLEKEHTKSVYLRNDEDKRRGLEYVMSKILGFYKECLEIGPEYVIRIDDEGEVTKFLINNEEEFSQTLETAPGFFWGKFPDAVLRILTSSLMRFDAVSSDGDAVSIV</sequence>
<dbReference type="GO" id="GO:0016301">
    <property type="term" value="F:kinase activity"/>
    <property type="evidence" value="ECO:0007669"/>
    <property type="project" value="UniProtKB-KW"/>
</dbReference>
<comment type="caution">
    <text evidence="1">The sequence shown here is derived from an EMBL/GenBank/DDBJ whole genome shotgun (WGS) entry which is preliminary data.</text>
</comment>
<proteinExistence type="predicted"/>
<dbReference type="AlphaFoldDB" id="A0A6L2N924"/>
<gene>
    <name evidence="1" type="ORF">Tci_054588</name>
</gene>
<dbReference type="GO" id="GO:0030246">
    <property type="term" value="F:carbohydrate binding"/>
    <property type="evidence" value="ECO:0007669"/>
    <property type="project" value="UniProtKB-KW"/>
</dbReference>